<proteinExistence type="inferred from homology"/>
<comment type="function">
    <text evidence="6">Protein-lysine N-methyltransferase.</text>
</comment>
<dbReference type="InterPro" id="IPR050600">
    <property type="entry name" value="SETD3_SETD6_MTase"/>
</dbReference>
<dbReference type="InterPro" id="IPR011383">
    <property type="entry name" value="N-lys_methylase_SETD6"/>
</dbReference>
<dbReference type="GO" id="GO:0032259">
    <property type="term" value="P:methylation"/>
    <property type="evidence" value="ECO:0007669"/>
    <property type="project" value="UniProtKB-KW"/>
</dbReference>
<evidence type="ECO:0000256" key="5">
    <source>
        <dbReference type="ARBA" id="ARBA00023242"/>
    </source>
</evidence>
<feature type="domain" description="SET" evidence="7">
    <location>
        <begin position="38"/>
        <end position="267"/>
    </location>
</feature>
<keyword evidence="2 6" id="KW-0489">Methyltransferase</keyword>
<evidence type="ECO:0000256" key="2">
    <source>
        <dbReference type="ARBA" id="ARBA00022603"/>
    </source>
</evidence>
<dbReference type="SUPFAM" id="SSF82199">
    <property type="entry name" value="SET domain"/>
    <property type="match status" value="1"/>
</dbReference>
<dbReference type="AlphaFoldDB" id="C3YA51"/>
<protein>
    <recommendedName>
        <fullName evidence="6">N-lysine methyltransferase</fullName>
        <ecNumber evidence="6">2.1.1.-</ecNumber>
    </recommendedName>
</protein>
<dbReference type="STRING" id="7739.C3YA51"/>
<evidence type="ECO:0000259" key="7">
    <source>
        <dbReference type="PROSITE" id="PS50280"/>
    </source>
</evidence>
<gene>
    <name evidence="8" type="ORF">BRAFLDRAFT_277814</name>
</gene>
<dbReference type="PANTHER" id="PTHR13271">
    <property type="entry name" value="UNCHARACTERIZED PUTATIVE METHYLTRANSFERASE"/>
    <property type="match status" value="1"/>
</dbReference>
<sequence length="459" mass="52302">MAGPSKKKIKISEAVDKEDKKLDSFLQWCAKEDFQLNPKVHVGREGSCAQYGMVAQEELEEGECLFKVDKSAVLSTETTEIAHLLKEETSLHGDSLHGDSGWVPQILALMYEYTNPNSRWRPYLQLVPDFSQLDQPMFWTEDEIERDLCNTGIPEASSSDLTKMKLEYTSLALPFIRKHRHIFSEEVHSFELYKRMVAFIMAYSFFEPVNGREDEGGKSSLPLMVPMADILNHVAKNNAQLEWDADCLRMVTTRTVAAGEEVFNTFGQLANWQLLHMYGFAEAWPENIYDTVDIPMQVVLEEARRAAGPDDAQLLEEKWQFLEDQGAVSESGSFIAGMEGILTEEEVCESLKVLCMSEEEFREHQEKEGCCDCCASEEERSLSYDQLPNLPEAWRSLLAAAARLCMGKYRNTLQTNEQLLSKESWGKLSKRQQWSLLVCYGQQKLLHRIITSCLPEASQ</sequence>
<dbReference type="FunFam" id="3.90.1420.10:FF:000002">
    <property type="entry name" value="N-lysine methyltransferase SETD6"/>
    <property type="match status" value="1"/>
</dbReference>
<keyword evidence="5 6" id="KW-0539">Nucleus</keyword>
<dbReference type="Pfam" id="PF09273">
    <property type="entry name" value="Rubis-subs-bind"/>
    <property type="match status" value="1"/>
</dbReference>
<name>C3YA51_BRAFL</name>
<dbReference type="InterPro" id="IPR046341">
    <property type="entry name" value="SET_dom_sf"/>
</dbReference>
<organism>
    <name type="scientific">Branchiostoma floridae</name>
    <name type="common">Florida lancelet</name>
    <name type="synonym">Amphioxus</name>
    <dbReference type="NCBI Taxonomy" id="7739"/>
    <lineage>
        <taxon>Eukaryota</taxon>
        <taxon>Metazoa</taxon>
        <taxon>Chordata</taxon>
        <taxon>Cephalochordata</taxon>
        <taxon>Leptocardii</taxon>
        <taxon>Amphioxiformes</taxon>
        <taxon>Branchiostomatidae</taxon>
        <taxon>Branchiostoma</taxon>
    </lineage>
</organism>
<reference evidence="8" key="1">
    <citation type="journal article" date="2008" name="Nature">
        <title>The amphioxus genome and the evolution of the chordate karyotype.</title>
        <authorList>
            <consortium name="US DOE Joint Genome Institute (JGI-PGF)"/>
            <person name="Putnam N.H."/>
            <person name="Butts T."/>
            <person name="Ferrier D.E.K."/>
            <person name="Furlong R.F."/>
            <person name="Hellsten U."/>
            <person name="Kawashima T."/>
            <person name="Robinson-Rechavi M."/>
            <person name="Shoguchi E."/>
            <person name="Terry A."/>
            <person name="Yu J.-K."/>
            <person name="Benito-Gutierrez E.L."/>
            <person name="Dubchak I."/>
            <person name="Garcia-Fernandez J."/>
            <person name="Gibson-Brown J.J."/>
            <person name="Grigoriev I.V."/>
            <person name="Horton A.C."/>
            <person name="de Jong P.J."/>
            <person name="Jurka J."/>
            <person name="Kapitonov V.V."/>
            <person name="Kohara Y."/>
            <person name="Kuroki Y."/>
            <person name="Lindquist E."/>
            <person name="Lucas S."/>
            <person name="Osoegawa K."/>
            <person name="Pennacchio L.A."/>
            <person name="Salamov A.A."/>
            <person name="Satou Y."/>
            <person name="Sauka-Spengler T."/>
            <person name="Schmutz J."/>
            <person name="Shin-I T."/>
            <person name="Toyoda A."/>
            <person name="Bronner-Fraser M."/>
            <person name="Fujiyama A."/>
            <person name="Holland L.Z."/>
            <person name="Holland P.W.H."/>
            <person name="Satoh N."/>
            <person name="Rokhsar D.S."/>
        </authorList>
    </citation>
    <scope>NUCLEOTIDE SEQUENCE [LARGE SCALE GENOMIC DNA]</scope>
    <source>
        <strain evidence="8">S238N-H82</strain>
        <tissue evidence="8">Testes</tissue>
    </source>
</reference>
<accession>C3YA51</accession>
<dbReference type="InterPro" id="IPR044430">
    <property type="entry name" value="SETD6_SET"/>
</dbReference>
<dbReference type="GO" id="GO:0005634">
    <property type="term" value="C:nucleus"/>
    <property type="evidence" value="ECO:0007669"/>
    <property type="project" value="UniProtKB-SubCell"/>
</dbReference>
<evidence type="ECO:0000256" key="6">
    <source>
        <dbReference type="PIRNR" id="PIRNR011771"/>
    </source>
</evidence>
<dbReference type="Pfam" id="PF00856">
    <property type="entry name" value="SET"/>
    <property type="match status" value="1"/>
</dbReference>
<keyword evidence="4 6" id="KW-0949">S-adenosyl-L-methionine</keyword>
<dbReference type="FunCoup" id="C3YA51">
    <property type="interactions" value="413"/>
</dbReference>
<dbReference type="GO" id="GO:0016279">
    <property type="term" value="F:protein-lysine N-methyltransferase activity"/>
    <property type="evidence" value="ECO:0007669"/>
    <property type="project" value="UniProtKB-UniRule"/>
</dbReference>
<dbReference type="eggNOG" id="KOG1338">
    <property type="taxonomic scope" value="Eukaryota"/>
</dbReference>
<evidence type="ECO:0000256" key="1">
    <source>
        <dbReference type="ARBA" id="ARBA00004123"/>
    </source>
</evidence>
<dbReference type="InParanoid" id="C3YA51"/>
<dbReference type="PIRSF" id="PIRSF011771">
    <property type="entry name" value="RMS1_SET"/>
    <property type="match status" value="1"/>
</dbReference>
<dbReference type="SUPFAM" id="SSF81822">
    <property type="entry name" value="RuBisCo LSMT C-terminal, substrate-binding domain"/>
    <property type="match status" value="1"/>
</dbReference>
<dbReference type="PANTHER" id="PTHR13271:SF34">
    <property type="entry name" value="N-LYSINE METHYLTRANSFERASE SETD6"/>
    <property type="match status" value="1"/>
</dbReference>
<dbReference type="EC" id="2.1.1.-" evidence="6"/>
<dbReference type="PROSITE" id="PS50280">
    <property type="entry name" value="SET"/>
    <property type="match status" value="1"/>
</dbReference>
<dbReference type="EMBL" id="GG666494">
    <property type="protein sequence ID" value="EEN62599.1"/>
    <property type="molecule type" value="Genomic_DNA"/>
</dbReference>
<evidence type="ECO:0000313" key="8">
    <source>
        <dbReference type="EMBL" id="EEN62599.1"/>
    </source>
</evidence>
<dbReference type="FunFam" id="3.90.1410.10:FF:000007">
    <property type="entry name" value="Ribosomal lysine N-methyltransferase 4"/>
    <property type="match status" value="1"/>
</dbReference>
<evidence type="ECO:0000256" key="3">
    <source>
        <dbReference type="ARBA" id="ARBA00022679"/>
    </source>
</evidence>
<dbReference type="InterPro" id="IPR001214">
    <property type="entry name" value="SET_dom"/>
</dbReference>
<comment type="subcellular location">
    <subcellularLocation>
        <location evidence="1 6">Nucleus</location>
    </subcellularLocation>
</comment>
<keyword evidence="3 6" id="KW-0808">Transferase</keyword>
<evidence type="ECO:0000256" key="4">
    <source>
        <dbReference type="ARBA" id="ARBA00022691"/>
    </source>
</evidence>
<dbReference type="Gene3D" id="3.90.1410.10">
    <property type="entry name" value="set domain protein methyltransferase, domain 1"/>
    <property type="match status" value="1"/>
</dbReference>
<dbReference type="CDD" id="cd19178">
    <property type="entry name" value="SET_SETD6"/>
    <property type="match status" value="1"/>
</dbReference>
<dbReference type="Gene3D" id="3.90.1420.10">
    <property type="entry name" value="Rubisco LSMT, substrate-binding domain"/>
    <property type="match status" value="1"/>
</dbReference>
<dbReference type="InterPro" id="IPR015353">
    <property type="entry name" value="Rubisco_LSMT_subst-bd"/>
</dbReference>
<dbReference type="InterPro" id="IPR036464">
    <property type="entry name" value="Rubisco_LSMT_subst-bd_sf"/>
</dbReference>
<comment type="similarity">
    <text evidence="6">Belongs to the class V-like SAM-binding methyltransferase superfamily. Histone-lysine methyltransferase family. SETD6 subfamily.</text>
</comment>